<dbReference type="EMBL" id="FTNK01000033">
    <property type="protein sequence ID" value="SIR68425.1"/>
    <property type="molecule type" value="Genomic_DNA"/>
</dbReference>
<evidence type="ECO:0008006" key="3">
    <source>
        <dbReference type="Google" id="ProtNLM"/>
    </source>
</evidence>
<evidence type="ECO:0000313" key="1">
    <source>
        <dbReference type="EMBL" id="SIR68425.1"/>
    </source>
</evidence>
<organism evidence="1 2">
    <name type="scientific">Paenibacillus macquariensis</name>
    <dbReference type="NCBI Taxonomy" id="948756"/>
    <lineage>
        <taxon>Bacteria</taxon>
        <taxon>Bacillati</taxon>
        <taxon>Bacillota</taxon>
        <taxon>Bacilli</taxon>
        <taxon>Bacillales</taxon>
        <taxon>Paenibacillaceae</taxon>
        <taxon>Paenibacillus</taxon>
    </lineage>
</organism>
<keyword evidence="2" id="KW-1185">Reference proteome</keyword>
<gene>
    <name evidence="1" type="ORF">SAMN05421578_1333</name>
</gene>
<dbReference type="RefSeq" id="WP_068590925.1">
    <property type="nucleotide sequence ID" value="NZ_FTNK01000033.1"/>
</dbReference>
<reference evidence="1 2" key="1">
    <citation type="submission" date="2017-01" db="EMBL/GenBank/DDBJ databases">
        <authorList>
            <person name="Varghese N."/>
            <person name="Submissions S."/>
        </authorList>
    </citation>
    <scope>NUCLEOTIDE SEQUENCE [LARGE SCALE GENOMIC DNA]</scope>
    <source>
        <strain evidence="1 2">ATCC 23464</strain>
    </source>
</reference>
<accession>A0ABY1KDZ7</accession>
<name>A0ABY1KDZ7_9BACL</name>
<sequence>MKDQQKKGRVVFFITVVCFFVFFYSTTGIENYKENKKITLLVNGSEQLTREEIRKTKVNSVTYGFWDGEYRDEKGDLKTYILIKQRSQEVLLRSNSIEDIVEYMNEY</sequence>
<proteinExistence type="predicted"/>
<protein>
    <recommendedName>
        <fullName evidence="3">Bypass of forespore C C-terminal domain-containing protein</fullName>
    </recommendedName>
</protein>
<comment type="caution">
    <text evidence="1">The sequence shown here is derived from an EMBL/GenBank/DDBJ whole genome shotgun (WGS) entry which is preliminary data.</text>
</comment>
<evidence type="ECO:0000313" key="2">
    <source>
        <dbReference type="Proteomes" id="UP000186666"/>
    </source>
</evidence>
<dbReference type="Proteomes" id="UP000186666">
    <property type="component" value="Unassembled WGS sequence"/>
</dbReference>